<dbReference type="Proteomes" id="UP001070176">
    <property type="component" value="Unassembled WGS sequence"/>
</dbReference>
<evidence type="ECO:0000256" key="1">
    <source>
        <dbReference type="ARBA" id="ARBA00022676"/>
    </source>
</evidence>
<keyword evidence="3" id="KW-0812">Transmembrane</keyword>
<evidence type="ECO:0000259" key="4">
    <source>
        <dbReference type="Pfam" id="PF00535"/>
    </source>
</evidence>
<gene>
    <name evidence="5" type="ORF">OEA66_03985</name>
</gene>
<accession>A0ABT3Y080</accession>
<comment type="caution">
    <text evidence="5">The sequence shown here is derived from an EMBL/GenBank/DDBJ whole genome shotgun (WGS) entry which is preliminary data.</text>
</comment>
<keyword evidence="6" id="KW-1185">Reference proteome</keyword>
<dbReference type="EC" id="2.4.-.-" evidence="5"/>
<feature type="domain" description="Glycosyltransferase 2-like" evidence="4">
    <location>
        <begin position="4"/>
        <end position="142"/>
    </location>
</feature>
<dbReference type="SUPFAM" id="SSF53448">
    <property type="entry name" value="Nucleotide-diphospho-sugar transferases"/>
    <property type="match status" value="1"/>
</dbReference>
<dbReference type="EMBL" id="JAOVZV010000002">
    <property type="protein sequence ID" value="MCX8531514.1"/>
    <property type="molecule type" value="Genomic_DNA"/>
</dbReference>
<evidence type="ECO:0000256" key="2">
    <source>
        <dbReference type="ARBA" id="ARBA00022679"/>
    </source>
</evidence>
<keyword evidence="1 5" id="KW-0328">Glycosyltransferase</keyword>
<keyword evidence="2 5" id="KW-0808">Transferase</keyword>
<dbReference type="GO" id="GO:0016757">
    <property type="term" value="F:glycosyltransferase activity"/>
    <property type="evidence" value="ECO:0007669"/>
    <property type="project" value="UniProtKB-KW"/>
</dbReference>
<sequence length="333" mass="38590">MKLSIVIPVYNSSRYLDDCLNSLLAQNMNAAEYELICVNDGSTDDSLKILNEYSNLHTNIKVISQENKGHSAARNTGLRAATGKYVWFVDSDDFIEENSISTIINCMDEQEIDFLTIGLCNVSNESHFIPTNKQNSIVFEKQPHNISCSGNRIFLREILSENNISWSTDVHSLDDVLFLFYVQLHSKKSFYTPSVNYFYRESPNSISRTKSSESTIKHINGLRNLINYYHGELAIQKEKKGNDSVIKNIDARVNLAVKSMLLDAIFVYDFKERKMLLEDLKSKNQYPYKLIRYDLKPKISVKRTIMDWSMLLFPIEFYYQVYGLILRKFVKLK</sequence>
<evidence type="ECO:0000256" key="3">
    <source>
        <dbReference type="SAM" id="Phobius"/>
    </source>
</evidence>
<dbReference type="Pfam" id="PF00535">
    <property type="entry name" value="Glycos_transf_2"/>
    <property type="match status" value="1"/>
</dbReference>
<dbReference type="InterPro" id="IPR001173">
    <property type="entry name" value="Glyco_trans_2-like"/>
</dbReference>
<dbReference type="InterPro" id="IPR029044">
    <property type="entry name" value="Nucleotide-diphossugar_trans"/>
</dbReference>
<evidence type="ECO:0000313" key="6">
    <source>
        <dbReference type="Proteomes" id="UP001070176"/>
    </source>
</evidence>
<keyword evidence="3" id="KW-0472">Membrane</keyword>
<reference evidence="5" key="1">
    <citation type="submission" date="2022-10" db="EMBL/GenBank/DDBJ databases">
        <title>Chryseobacterium sp. nov., a novel bacterial species.</title>
        <authorList>
            <person name="Cao Y."/>
        </authorList>
    </citation>
    <scope>NUCLEOTIDE SEQUENCE</scope>
    <source>
        <strain evidence="5">KC 927</strain>
    </source>
</reference>
<dbReference type="CDD" id="cd00761">
    <property type="entry name" value="Glyco_tranf_GTA_type"/>
    <property type="match status" value="1"/>
</dbReference>
<dbReference type="Gene3D" id="3.90.550.10">
    <property type="entry name" value="Spore Coat Polysaccharide Biosynthesis Protein SpsA, Chain A"/>
    <property type="match status" value="1"/>
</dbReference>
<dbReference type="PANTHER" id="PTHR22916:SF51">
    <property type="entry name" value="GLYCOSYLTRANSFERASE EPSH-RELATED"/>
    <property type="match status" value="1"/>
</dbReference>
<feature type="transmembrane region" description="Helical" evidence="3">
    <location>
        <begin position="308"/>
        <end position="326"/>
    </location>
</feature>
<protein>
    <submittedName>
        <fullName evidence="5">Glycosyltransferase</fullName>
        <ecNumber evidence="5">2.4.-.-</ecNumber>
    </submittedName>
</protein>
<evidence type="ECO:0000313" key="5">
    <source>
        <dbReference type="EMBL" id="MCX8531514.1"/>
    </source>
</evidence>
<name>A0ABT3Y080_9FLAO</name>
<proteinExistence type="predicted"/>
<dbReference type="PANTHER" id="PTHR22916">
    <property type="entry name" value="GLYCOSYLTRANSFERASE"/>
    <property type="match status" value="1"/>
</dbReference>
<dbReference type="RefSeq" id="WP_267280163.1">
    <property type="nucleotide sequence ID" value="NZ_JAOVZV010000002.1"/>
</dbReference>
<keyword evidence="3" id="KW-1133">Transmembrane helix</keyword>
<organism evidence="5 6">
    <name type="scientific">Chryseobacterium luquanense</name>
    <dbReference type="NCBI Taxonomy" id="2983766"/>
    <lineage>
        <taxon>Bacteria</taxon>
        <taxon>Pseudomonadati</taxon>
        <taxon>Bacteroidota</taxon>
        <taxon>Flavobacteriia</taxon>
        <taxon>Flavobacteriales</taxon>
        <taxon>Weeksellaceae</taxon>
        <taxon>Chryseobacterium group</taxon>
        <taxon>Chryseobacterium</taxon>
    </lineage>
</organism>